<protein>
    <submittedName>
        <fullName evidence="2">Uncharacterized protein</fullName>
    </submittedName>
</protein>
<accession>A0A1B2DS18</accession>
<evidence type="ECO:0000313" key="2">
    <source>
        <dbReference type="EMBL" id="ANY70490.1"/>
    </source>
</evidence>
<gene>
    <name evidence="2" type="ORF">BBD42_01585</name>
</gene>
<evidence type="ECO:0000256" key="1">
    <source>
        <dbReference type="SAM" id="MobiDB-lite"/>
    </source>
</evidence>
<proteinExistence type="predicted"/>
<reference evidence="2" key="1">
    <citation type="submission" date="2016-08" db="EMBL/GenBank/DDBJ databases">
        <title>Complete Genome Seqeunce of Paenibacillus sp. BIHB 4019 from tea rhizoplane.</title>
        <authorList>
            <person name="Thakur R."/>
            <person name="Swarnkar M.K."/>
            <person name="Gulati A."/>
        </authorList>
    </citation>
    <scope>NUCLEOTIDE SEQUENCE [LARGE SCALE GENOMIC DNA]</scope>
    <source>
        <strain evidence="2">BIHB4019</strain>
    </source>
</reference>
<name>A0A1B2DS18_9BACL</name>
<feature type="region of interest" description="Disordered" evidence="1">
    <location>
        <begin position="59"/>
        <end position="86"/>
    </location>
</feature>
<dbReference type="AlphaFoldDB" id="A0A1B2DS18"/>
<dbReference type="EMBL" id="CP016808">
    <property type="protein sequence ID" value="ANY70490.1"/>
    <property type="molecule type" value="Genomic_DNA"/>
</dbReference>
<sequence>MQKRSIIGAAIGLVIAAATSWLLPEFITVLIPVAATLVGVVLDEKRLLRKTNIIDAIPSPARASSEPGQLPEAVQPSSSGGGGAFASAPAPAISPIFDPVLEYLEVLEDMVISEGQKNTLDNEIVEKSCSLFLRLHRVLPLLTELNNDEINHTVRRLVLKELNSVINPFLRLSGDAKTKNRRILLNGLRDINTKISEIVATIEHKDLMELQTKAEVIHKRYNYSEF</sequence>
<organism evidence="2">
    <name type="scientific">Paenibacillus sp. BIHB 4019</name>
    <dbReference type="NCBI Taxonomy" id="1870819"/>
    <lineage>
        <taxon>Bacteria</taxon>
        <taxon>Bacillati</taxon>
        <taxon>Bacillota</taxon>
        <taxon>Bacilli</taxon>
        <taxon>Bacillales</taxon>
        <taxon>Paenibacillaceae</taxon>
        <taxon>Paenibacillus</taxon>
    </lineage>
</organism>